<evidence type="ECO:0000256" key="7">
    <source>
        <dbReference type="ARBA" id="ARBA00023136"/>
    </source>
</evidence>
<evidence type="ECO:0000313" key="11">
    <source>
        <dbReference type="Ensembl" id="ENSCINP00000006664.3"/>
    </source>
</evidence>
<keyword evidence="4 8" id="KW-0812">Transmembrane</keyword>
<feature type="transmembrane region" description="Helical" evidence="8">
    <location>
        <begin position="149"/>
        <end position="168"/>
    </location>
</feature>
<evidence type="ECO:0000259" key="10">
    <source>
        <dbReference type="Pfam" id="PF01694"/>
    </source>
</evidence>
<reference evidence="11" key="2">
    <citation type="submission" date="2025-08" db="UniProtKB">
        <authorList>
            <consortium name="Ensembl"/>
        </authorList>
    </citation>
    <scope>IDENTIFICATION</scope>
</reference>
<reference evidence="12" key="1">
    <citation type="journal article" date="2002" name="Science">
        <title>The draft genome of Ciona intestinalis: insights into chordate and vertebrate origins.</title>
        <authorList>
            <person name="Dehal P."/>
            <person name="Satou Y."/>
            <person name="Campbell R.K."/>
            <person name="Chapman J."/>
            <person name="Degnan B."/>
            <person name="De Tomaso A."/>
            <person name="Davidson B."/>
            <person name="Di Gregorio A."/>
            <person name="Gelpke M."/>
            <person name="Goodstein D.M."/>
            <person name="Harafuji N."/>
            <person name="Hastings K.E."/>
            <person name="Ho I."/>
            <person name="Hotta K."/>
            <person name="Huang W."/>
            <person name="Kawashima T."/>
            <person name="Lemaire P."/>
            <person name="Martinez D."/>
            <person name="Meinertzhagen I.A."/>
            <person name="Necula S."/>
            <person name="Nonaka M."/>
            <person name="Putnam N."/>
            <person name="Rash S."/>
            <person name="Saiga H."/>
            <person name="Satake M."/>
            <person name="Terry A."/>
            <person name="Yamada L."/>
            <person name="Wang H.G."/>
            <person name="Awazu S."/>
            <person name="Azumi K."/>
            <person name="Boore J."/>
            <person name="Branno M."/>
            <person name="Chin-Bow S."/>
            <person name="DeSantis R."/>
            <person name="Doyle S."/>
            <person name="Francino P."/>
            <person name="Keys D.N."/>
            <person name="Haga S."/>
            <person name="Hayashi H."/>
            <person name="Hino K."/>
            <person name="Imai K.S."/>
            <person name="Inaba K."/>
            <person name="Kano S."/>
            <person name="Kobayashi K."/>
            <person name="Kobayashi M."/>
            <person name="Lee B.I."/>
            <person name="Makabe K.W."/>
            <person name="Manohar C."/>
            <person name="Matassi G."/>
            <person name="Medina M."/>
            <person name="Mochizuki Y."/>
            <person name="Mount S."/>
            <person name="Morishita T."/>
            <person name="Miura S."/>
            <person name="Nakayama A."/>
            <person name="Nishizaka S."/>
            <person name="Nomoto H."/>
            <person name="Ohta F."/>
            <person name="Oishi K."/>
            <person name="Rigoutsos I."/>
            <person name="Sano M."/>
            <person name="Sasaki A."/>
            <person name="Sasakura Y."/>
            <person name="Shoguchi E."/>
            <person name="Shin-i T."/>
            <person name="Spagnuolo A."/>
            <person name="Stainier D."/>
            <person name="Suzuki M.M."/>
            <person name="Tassy O."/>
            <person name="Takatori N."/>
            <person name="Tokuoka M."/>
            <person name="Yagi K."/>
            <person name="Yoshizaki F."/>
            <person name="Wada S."/>
            <person name="Zhang C."/>
            <person name="Hyatt P.D."/>
            <person name="Larimer F."/>
            <person name="Detter C."/>
            <person name="Doggett N."/>
            <person name="Glavina T."/>
            <person name="Hawkins T."/>
            <person name="Richardson P."/>
            <person name="Lucas S."/>
            <person name="Kohara Y."/>
            <person name="Levine M."/>
            <person name="Satoh N."/>
            <person name="Rokhsar D.S."/>
        </authorList>
    </citation>
    <scope>NUCLEOTIDE SEQUENCE [LARGE SCALE GENOMIC DNA]</scope>
</reference>
<protein>
    <recommendedName>
        <fullName evidence="10">Peptidase S54 rhomboid domain-containing protein</fullName>
    </recommendedName>
</protein>
<sequence>MWPGRSRRGMGGRGNMGLMLLLIQLCQAGFDNIPPVTLGTIALNVGVFLGFVHKFLNLPFPHPLQVCAGVAQVWKRRDYWRIVEATFHHGGDWHLYYNMISFLWKGRSLERKIGSKRFLYMIAVFSVLVNYVMLWLNYGAANVFRDGSYINQCAIGFSGVVFAVKVVTTQLMEPGTVLLLGFIPVNSRLSCWFELILIQVKKTPFLYITCMKL</sequence>
<comment type="subcellular location">
    <subcellularLocation>
        <location evidence="1">Membrane</location>
        <topology evidence="1">Multi-pass membrane protein</topology>
    </subcellularLocation>
</comment>
<evidence type="ECO:0000256" key="9">
    <source>
        <dbReference type="SAM" id="SignalP"/>
    </source>
</evidence>
<dbReference type="FunFam" id="1.20.1540.10:FF:000008">
    <property type="entry name" value="RHOMBOID-like protein 13"/>
    <property type="match status" value="1"/>
</dbReference>
<dbReference type="SUPFAM" id="SSF144091">
    <property type="entry name" value="Rhomboid-like"/>
    <property type="match status" value="1"/>
</dbReference>
<evidence type="ECO:0000256" key="6">
    <source>
        <dbReference type="ARBA" id="ARBA00022989"/>
    </source>
</evidence>
<dbReference type="Gene3D" id="1.20.1540.10">
    <property type="entry name" value="Rhomboid-like"/>
    <property type="match status" value="1"/>
</dbReference>
<evidence type="ECO:0000256" key="5">
    <source>
        <dbReference type="ARBA" id="ARBA00022801"/>
    </source>
</evidence>
<dbReference type="Ensembl" id="ENSCINT00000006664.3">
    <property type="protein sequence ID" value="ENSCINP00000006664.3"/>
    <property type="gene ID" value="ENSCING00000003246.3"/>
</dbReference>
<keyword evidence="12" id="KW-1185">Reference proteome</keyword>
<feature type="domain" description="Peptidase S54 rhomboid" evidence="10">
    <location>
        <begin position="77"/>
        <end position="197"/>
    </location>
</feature>
<dbReference type="FunCoup" id="F6Z5N9">
    <property type="interactions" value="74"/>
</dbReference>
<dbReference type="PANTHER" id="PTHR43066">
    <property type="entry name" value="RHOMBOID-RELATED PROTEIN"/>
    <property type="match status" value="1"/>
</dbReference>
<dbReference type="AlphaFoldDB" id="F6Z5N9"/>
<keyword evidence="9" id="KW-0732">Signal</keyword>
<dbReference type="GO" id="GO:0006508">
    <property type="term" value="P:proteolysis"/>
    <property type="evidence" value="ECO:0007669"/>
    <property type="project" value="UniProtKB-KW"/>
</dbReference>
<dbReference type="Pfam" id="PF01694">
    <property type="entry name" value="Rhomboid"/>
    <property type="match status" value="1"/>
</dbReference>
<dbReference type="InterPro" id="IPR022764">
    <property type="entry name" value="Peptidase_S54_rhomboid_dom"/>
</dbReference>
<keyword evidence="5" id="KW-0378">Hydrolase</keyword>
<evidence type="ECO:0000313" key="12">
    <source>
        <dbReference type="Proteomes" id="UP000008144"/>
    </source>
</evidence>
<dbReference type="InterPro" id="IPR035952">
    <property type="entry name" value="Rhomboid-like_sf"/>
</dbReference>
<evidence type="ECO:0000256" key="8">
    <source>
        <dbReference type="SAM" id="Phobius"/>
    </source>
</evidence>
<dbReference type="InParanoid" id="F6Z5N9"/>
<dbReference type="OMA" id="MEACADM"/>
<evidence type="ECO:0000256" key="3">
    <source>
        <dbReference type="ARBA" id="ARBA00022670"/>
    </source>
</evidence>
<keyword evidence="3" id="KW-0645">Protease</keyword>
<feature type="transmembrane region" description="Helical" evidence="8">
    <location>
        <begin position="118"/>
        <end position="137"/>
    </location>
</feature>
<feature type="signal peptide" evidence="9">
    <location>
        <begin position="1"/>
        <end position="28"/>
    </location>
</feature>
<feature type="chain" id="PRO_5003351938" description="Peptidase S54 rhomboid domain-containing protein" evidence="9">
    <location>
        <begin position="29"/>
        <end position="213"/>
    </location>
</feature>
<evidence type="ECO:0000256" key="4">
    <source>
        <dbReference type="ARBA" id="ARBA00022692"/>
    </source>
</evidence>
<name>F6Z5N9_CIOIN</name>
<dbReference type="HOGENOM" id="CLU_075166_2_0_1"/>
<evidence type="ECO:0000256" key="2">
    <source>
        <dbReference type="ARBA" id="ARBA00009045"/>
    </source>
</evidence>
<organism evidence="11 12">
    <name type="scientific">Ciona intestinalis</name>
    <name type="common">Transparent sea squirt</name>
    <name type="synonym">Ascidia intestinalis</name>
    <dbReference type="NCBI Taxonomy" id="7719"/>
    <lineage>
        <taxon>Eukaryota</taxon>
        <taxon>Metazoa</taxon>
        <taxon>Chordata</taxon>
        <taxon>Tunicata</taxon>
        <taxon>Ascidiacea</taxon>
        <taxon>Phlebobranchia</taxon>
        <taxon>Cionidae</taxon>
        <taxon>Ciona</taxon>
    </lineage>
</organism>
<dbReference type="PANTHER" id="PTHR43066:SF1">
    <property type="entry name" value="RHOMBOID PROTEIN 2"/>
    <property type="match status" value="1"/>
</dbReference>
<evidence type="ECO:0000256" key="1">
    <source>
        <dbReference type="ARBA" id="ARBA00004141"/>
    </source>
</evidence>
<accession>F6Z5N9</accession>
<dbReference type="GO" id="GO:0004252">
    <property type="term" value="F:serine-type endopeptidase activity"/>
    <property type="evidence" value="ECO:0000318"/>
    <property type="project" value="GO_Central"/>
</dbReference>
<dbReference type="STRING" id="7719.ENSCINP00000006664"/>
<keyword evidence="7 8" id="KW-0472">Membrane</keyword>
<comment type="similarity">
    <text evidence="2">Belongs to the peptidase S54 family.</text>
</comment>
<dbReference type="Proteomes" id="UP000008144">
    <property type="component" value="Unassembled WGS sequence"/>
</dbReference>
<reference evidence="11" key="3">
    <citation type="submission" date="2025-09" db="UniProtKB">
        <authorList>
            <consortium name="Ensembl"/>
        </authorList>
    </citation>
    <scope>IDENTIFICATION</scope>
</reference>
<keyword evidence="6 8" id="KW-1133">Transmembrane helix</keyword>
<proteinExistence type="inferred from homology"/>
<dbReference type="GO" id="GO:0016020">
    <property type="term" value="C:membrane"/>
    <property type="evidence" value="ECO:0007669"/>
    <property type="project" value="UniProtKB-SubCell"/>
</dbReference>
<dbReference type="GeneTree" id="ENSGT00390000010744"/>